<evidence type="ECO:0000256" key="2">
    <source>
        <dbReference type="ARBA" id="ARBA00005774"/>
    </source>
</evidence>
<dbReference type="InterPro" id="IPR005134">
    <property type="entry name" value="UPF0114"/>
</dbReference>
<feature type="transmembrane region" description="Helical" evidence="7">
    <location>
        <begin position="20"/>
        <end position="42"/>
    </location>
</feature>
<keyword evidence="6 7" id="KW-0472">Membrane</keyword>
<gene>
    <name evidence="8" type="ORF">KK083_26010</name>
</gene>
<sequence>MTLLSQTNRAIEKIIEYLVFAARWLQAPVYLGLIIGAGLYVYKFVEELVFLAQNVVVLTEVEVMLGILGLIDISMVMNLLVIVVIGGYSIFTSRIDFDEKEDRPQWIDHLDADRLKVKLSTSLASISGVHLLKTFIDIHSEAKTDGFEAMRFEIGIHMIFIISALMLTWIVKILGNSAEVKRVKA</sequence>
<dbReference type="PANTHER" id="PTHR38596:SF1">
    <property type="entry name" value="UPF0114 PROTEIN YQHA"/>
    <property type="match status" value="1"/>
</dbReference>
<accession>A0AAP2DRW3</accession>
<evidence type="ECO:0000313" key="8">
    <source>
        <dbReference type="EMBL" id="MBT1700369.1"/>
    </source>
</evidence>
<comment type="caution">
    <text evidence="8">The sequence shown here is derived from an EMBL/GenBank/DDBJ whole genome shotgun (WGS) entry which is preliminary data.</text>
</comment>
<keyword evidence="5 7" id="KW-1133">Transmembrane helix</keyword>
<evidence type="ECO:0000256" key="1">
    <source>
        <dbReference type="ARBA" id="ARBA00004651"/>
    </source>
</evidence>
<evidence type="ECO:0000256" key="3">
    <source>
        <dbReference type="ARBA" id="ARBA00022475"/>
    </source>
</evidence>
<feature type="transmembrane region" description="Helical" evidence="7">
    <location>
        <begin position="154"/>
        <end position="175"/>
    </location>
</feature>
<dbReference type="GO" id="GO:0005886">
    <property type="term" value="C:plasma membrane"/>
    <property type="evidence" value="ECO:0007669"/>
    <property type="project" value="UniProtKB-SubCell"/>
</dbReference>
<comment type="similarity">
    <text evidence="2 7">Belongs to the UPF0114 family.</text>
</comment>
<evidence type="ECO:0000313" key="9">
    <source>
        <dbReference type="Proteomes" id="UP001319200"/>
    </source>
</evidence>
<evidence type="ECO:0000256" key="7">
    <source>
        <dbReference type="HAMAP-Rule" id="MF_00143"/>
    </source>
</evidence>
<dbReference type="Proteomes" id="UP001319200">
    <property type="component" value="Unassembled WGS sequence"/>
</dbReference>
<organism evidence="8 9">
    <name type="scientific">Chryseosolibacter histidini</name>
    <dbReference type="NCBI Taxonomy" id="2782349"/>
    <lineage>
        <taxon>Bacteria</taxon>
        <taxon>Pseudomonadati</taxon>
        <taxon>Bacteroidota</taxon>
        <taxon>Cytophagia</taxon>
        <taxon>Cytophagales</taxon>
        <taxon>Chryseotaleaceae</taxon>
        <taxon>Chryseosolibacter</taxon>
    </lineage>
</organism>
<reference evidence="8 9" key="1">
    <citation type="submission" date="2021-05" db="EMBL/GenBank/DDBJ databases">
        <title>A Polyphasic approach of four new species of the genus Ohtaekwangia: Ohtaekwangia histidinii sp. nov., Ohtaekwangia cretensis sp. nov., Ohtaekwangia indiensis sp. nov., Ohtaekwangia reichenbachii sp. nov. from diverse environment.</title>
        <authorList>
            <person name="Octaviana S."/>
        </authorList>
    </citation>
    <scope>NUCLEOTIDE SEQUENCE [LARGE SCALE GENOMIC DNA]</scope>
    <source>
        <strain evidence="8 9">PWU4</strain>
    </source>
</reference>
<protein>
    <recommendedName>
        <fullName evidence="7">UPF0114 protein KK083_26010</fullName>
    </recommendedName>
</protein>
<feature type="transmembrane region" description="Helical" evidence="7">
    <location>
        <begin position="63"/>
        <end position="91"/>
    </location>
</feature>
<evidence type="ECO:0000256" key="6">
    <source>
        <dbReference type="ARBA" id="ARBA00023136"/>
    </source>
</evidence>
<dbReference type="EMBL" id="JAHESF010000039">
    <property type="protein sequence ID" value="MBT1700369.1"/>
    <property type="molecule type" value="Genomic_DNA"/>
</dbReference>
<dbReference type="Pfam" id="PF03350">
    <property type="entry name" value="UPF0114"/>
    <property type="match status" value="1"/>
</dbReference>
<keyword evidence="4 7" id="KW-0812">Transmembrane</keyword>
<evidence type="ECO:0000256" key="5">
    <source>
        <dbReference type="ARBA" id="ARBA00022989"/>
    </source>
</evidence>
<dbReference type="RefSeq" id="WP_254168950.1">
    <property type="nucleotide sequence ID" value="NZ_JAHESF010000039.1"/>
</dbReference>
<dbReference type="NCBIfam" id="TIGR00645">
    <property type="entry name" value="HI0507"/>
    <property type="match status" value="1"/>
</dbReference>
<keyword evidence="3 7" id="KW-1003">Cell membrane</keyword>
<name>A0AAP2DRW3_9BACT</name>
<dbReference type="InterPro" id="IPR020761">
    <property type="entry name" value="UPF0114_bac"/>
</dbReference>
<comment type="subcellular location">
    <subcellularLocation>
        <location evidence="1 7">Cell membrane</location>
        <topology evidence="1 7">Multi-pass membrane protein</topology>
    </subcellularLocation>
</comment>
<evidence type="ECO:0000256" key="4">
    <source>
        <dbReference type="ARBA" id="ARBA00022692"/>
    </source>
</evidence>
<dbReference type="HAMAP" id="MF_00143">
    <property type="entry name" value="UPF0114"/>
    <property type="match status" value="1"/>
</dbReference>
<dbReference type="PANTHER" id="PTHR38596">
    <property type="entry name" value="UPF0114 PROTEIN YQHA"/>
    <property type="match status" value="1"/>
</dbReference>
<dbReference type="AlphaFoldDB" id="A0AAP2DRW3"/>
<keyword evidence="9" id="KW-1185">Reference proteome</keyword>
<proteinExistence type="inferred from homology"/>